<evidence type="ECO:0000313" key="2">
    <source>
        <dbReference type="EMBL" id="VDN28970.1"/>
    </source>
</evidence>
<organism evidence="2 3">
    <name type="scientific">Cylicostephanus goldi</name>
    <name type="common">Nematode worm</name>
    <dbReference type="NCBI Taxonomy" id="71465"/>
    <lineage>
        <taxon>Eukaryota</taxon>
        <taxon>Metazoa</taxon>
        <taxon>Ecdysozoa</taxon>
        <taxon>Nematoda</taxon>
        <taxon>Chromadorea</taxon>
        <taxon>Rhabditida</taxon>
        <taxon>Rhabditina</taxon>
        <taxon>Rhabditomorpha</taxon>
        <taxon>Strongyloidea</taxon>
        <taxon>Strongylidae</taxon>
        <taxon>Cylicostephanus</taxon>
    </lineage>
</organism>
<accession>A0A3P7MQK8</accession>
<proteinExistence type="predicted"/>
<dbReference type="PANTHER" id="PTHR10357:SF179">
    <property type="entry name" value="NEUTRAL AND BASIC AMINO ACID TRANSPORT PROTEIN RBAT"/>
    <property type="match status" value="1"/>
</dbReference>
<dbReference type="SUPFAM" id="SSF51445">
    <property type="entry name" value="(Trans)glycosidases"/>
    <property type="match status" value="1"/>
</dbReference>
<dbReference type="GO" id="GO:0005975">
    <property type="term" value="P:carbohydrate metabolic process"/>
    <property type="evidence" value="ECO:0007669"/>
    <property type="project" value="InterPro"/>
</dbReference>
<dbReference type="AlphaFoldDB" id="A0A3P7MQK8"/>
<keyword evidence="3" id="KW-1185">Reference proteome</keyword>
<protein>
    <recommendedName>
        <fullName evidence="1">Glycosyl hydrolase family 13 catalytic domain-containing protein</fullName>
    </recommendedName>
</protein>
<feature type="non-terminal residue" evidence="2">
    <location>
        <position position="1"/>
    </location>
</feature>
<name>A0A3P7MQK8_CYLGO</name>
<reference evidence="2 3" key="1">
    <citation type="submission" date="2018-11" db="EMBL/GenBank/DDBJ databases">
        <authorList>
            <consortium name="Pathogen Informatics"/>
        </authorList>
    </citation>
    <scope>NUCLEOTIDE SEQUENCE [LARGE SCALE GENOMIC DNA]</scope>
</reference>
<dbReference type="OrthoDB" id="1740265at2759"/>
<dbReference type="Proteomes" id="UP000271889">
    <property type="component" value="Unassembled WGS sequence"/>
</dbReference>
<evidence type="ECO:0000313" key="3">
    <source>
        <dbReference type="Proteomes" id="UP000271889"/>
    </source>
</evidence>
<gene>
    <name evidence="2" type="ORF">CGOC_LOCUS11116</name>
</gene>
<dbReference type="PANTHER" id="PTHR10357">
    <property type="entry name" value="ALPHA-AMYLASE FAMILY MEMBER"/>
    <property type="match status" value="1"/>
</dbReference>
<dbReference type="EMBL" id="UYRV01114567">
    <property type="protein sequence ID" value="VDN28970.1"/>
    <property type="molecule type" value="Genomic_DNA"/>
</dbReference>
<dbReference type="Gene3D" id="3.20.20.80">
    <property type="entry name" value="Glycosidases"/>
    <property type="match status" value="1"/>
</dbReference>
<dbReference type="Pfam" id="PF00128">
    <property type="entry name" value="Alpha-amylase"/>
    <property type="match status" value="1"/>
</dbReference>
<sequence>DEYFNPYDVTDHLQVDKRFGSEADFKELVDAAHNRDMHVVMDLPITSVSVQHPWFRDGEADVFVTAKEGSAAFGQENYHQFHGDNTTMYLGYPDAANPVLNWSNAKVKETIIEAIKKYLKIGVDGFHIDHISQLALDENGNPNNNLEGGIIFIDRIDIGNALHNNSTTRFFEDLDF</sequence>
<feature type="domain" description="Glycosyl hydrolase family 13 catalytic" evidence="1">
    <location>
        <begin position="6"/>
        <end position="146"/>
    </location>
</feature>
<dbReference type="InterPro" id="IPR006047">
    <property type="entry name" value="GH13_cat_dom"/>
</dbReference>
<dbReference type="InterPro" id="IPR017853">
    <property type="entry name" value="GH"/>
</dbReference>
<evidence type="ECO:0000259" key="1">
    <source>
        <dbReference type="Pfam" id="PF00128"/>
    </source>
</evidence>